<organism evidence="2 3">
    <name type="scientific">Thiomicrorhabdus heinhorstiae</name>
    <dbReference type="NCBI Taxonomy" id="2748010"/>
    <lineage>
        <taxon>Bacteria</taxon>
        <taxon>Pseudomonadati</taxon>
        <taxon>Pseudomonadota</taxon>
        <taxon>Gammaproteobacteria</taxon>
        <taxon>Thiotrichales</taxon>
        <taxon>Piscirickettsiaceae</taxon>
        <taxon>Thiomicrorhabdus</taxon>
    </lineage>
</organism>
<dbReference type="EMBL" id="JACBGI020000025">
    <property type="protein sequence ID" value="MBF6058724.1"/>
    <property type="molecule type" value="Genomic_DNA"/>
</dbReference>
<accession>A0ABS0C0E7</accession>
<dbReference type="RefSeq" id="WP_185978871.1">
    <property type="nucleotide sequence ID" value="NZ_JACBGI020000025.1"/>
</dbReference>
<dbReference type="Pfam" id="PF10005">
    <property type="entry name" value="Zn_ribbon_DZR_6"/>
    <property type="match status" value="1"/>
</dbReference>
<name>A0ABS0C0E7_9GAMM</name>
<dbReference type="InterPro" id="IPR011201">
    <property type="entry name" value="Zinc-ribbon_6_bact"/>
</dbReference>
<dbReference type="Gene3D" id="3.40.390.70">
    <property type="match status" value="1"/>
</dbReference>
<evidence type="ECO:0000259" key="1">
    <source>
        <dbReference type="Pfam" id="PF10005"/>
    </source>
</evidence>
<evidence type="ECO:0000313" key="3">
    <source>
        <dbReference type="Proteomes" id="UP001193680"/>
    </source>
</evidence>
<dbReference type="PIRSF" id="PIRSF012641">
    <property type="entry name" value="UCP012641"/>
    <property type="match status" value="1"/>
</dbReference>
<comment type="caution">
    <text evidence="2">The sequence shown here is derived from an EMBL/GenBank/DDBJ whole genome shotgun (WGS) entry which is preliminary data.</text>
</comment>
<dbReference type="Pfam" id="PF15887">
    <property type="entry name" value="Peptidase_Mx"/>
    <property type="match status" value="1"/>
</dbReference>
<dbReference type="InterPro" id="IPR031321">
    <property type="entry name" value="UCP012641"/>
</dbReference>
<feature type="domain" description="Zinc-ribbon" evidence="1">
    <location>
        <begin position="4"/>
        <end position="99"/>
    </location>
</feature>
<dbReference type="Proteomes" id="UP001193680">
    <property type="component" value="Unassembled WGS sequence"/>
</dbReference>
<sequence length="366" mass="43271">MKRFFCQCEQEVFFHDLFCPNCGRDLCYDPDVQTMWSGEIALDGFFYTDTSTSEETISFKLCENRYQDIECNWALSKQAPDDACQCISCRTTRTVPDQSIDHNRFRWQRLERAKRRLFHTLLELQLFTTVSFDDHNNLCFDFMEDQRSNPNVAIEHLLTGHNNGLITINAAEADEGFLHTMKEQMKERYRTLLGHFRHEIGHYFWDKLMRDEESKTRFREVFGDERKNYEQALQQYYDSGKQHHWRGRYITPYAGSHPHEDWAETWAHYLHIVDTLETAVGYGLSVYEPKENDFDDWFAEWGRVSQVMNALNRSMGLAPPYPFKLSEIVSGKLRFIDERIEQFNAELSFTAHTCENIGSNVQTDPF</sequence>
<gene>
    <name evidence="2" type="ORF">H8792_010265</name>
</gene>
<keyword evidence="3" id="KW-1185">Reference proteome</keyword>
<protein>
    <submittedName>
        <fullName evidence="2">Zinc-binding metallopeptidase</fullName>
    </submittedName>
</protein>
<evidence type="ECO:0000313" key="2">
    <source>
        <dbReference type="EMBL" id="MBF6058724.1"/>
    </source>
</evidence>
<proteinExistence type="predicted"/>
<reference evidence="2 3" key="1">
    <citation type="submission" date="2020-11" db="EMBL/GenBank/DDBJ databases">
        <title>Sulfur oxidizing isolate from Hospital Hole Sinkhole.</title>
        <authorList>
            <person name="Scott K.M."/>
        </authorList>
    </citation>
    <scope>NUCLEOTIDE SEQUENCE [LARGE SCALE GENOMIC DNA]</scope>
    <source>
        <strain evidence="2 3">HH1</strain>
    </source>
</reference>